<accession>A0AAI8W1C1</accession>
<reference evidence="2" key="1">
    <citation type="submission" date="2023-10" db="EMBL/GenBank/DDBJ databases">
        <authorList>
            <person name="Hackl T."/>
        </authorList>
    </citation>
    <scope>NUCLEOTIDE SEQUENCE</scope>
</reference>
<dbReference type="AlphaFoldDB" id="A0AAI8W1C1"/>
<dbReference type="EMBL" id="CAUWAG010000020">
    <property type="protein sequence ID" value="CAJ2514263.1"/>
    <property type="molecule type" value="Genomic_DNA"/>
</dbReference>
<proteinExistence type="predicted"/>
<protein>
    <submittedName>
        <fullName evidence="2">Uu.00g023820.m01.CDS01</fullName>
    </submittedName>
</protein>
<feature type="compositionally biased region" description="Acidic residues" evidence="1">
    <location>
        <begin position="47"/>
        <end position="65"/>
    </location>
</feature>
<organism evidence="2 3">
    <name type="scientific">Anthostomella pinea</name>
    <dbReference type="NCBI Taxonomy" id="933095"/>
    <lineage>
        <taxon>Eukaryota</taxon>
        <taxon>Fungi</taxon>
        <taxon>Dikarya</taxon>
        <taxon>Ascomycota</taxon>
        <taxon>Pezizomycotina</taxon>
        <taxon>Sordariomycetes</taxon>
        <taxon>Xylariomycetidae</taxon>
        <taxon>Xylariales</taxon>
        <taxon>Xylariaceae</taxon>
        <taxon>Anthostomella</taxon>
    </lineage>
</organism>
<comment type="caution">
    <text evidence="2">The sequence shown here is derived from an EMBL/GenBank/DDBJ whole genome shotgun (WGS) entry which is preliminary data.</text>
</comment>
<sequence length="65" mass="6451">MGCAAPAVTTGGDVKVPELEGVLVTVAGGVVVGEPTTVDVADRVVGEEVDGEDAGEEEVDREGLV</sequence>
<feature type="region of interest" description="Disordered" evidence="1">
    <location>
        <begin position="46"/>
        <end position="65"/>
    </location>
</feature>
<evidence type="ECO:0000256" key="1">
    <source>
        <dbReference type="SAM" id="MobiDB-lite"/>
    </source>
</evidence>
<dbReference type="Proteomes" id="UP001295740">
    <property type="component" value="Unassembled WGS sequence"/>
</dbReference>
<name>A0AAI8W1C1_9PEZI</name>
<gene>
    <name evidence="2" type="ORF">KHLLAP_LOCUS14731</name>
</gene>
<keyword evidence="3" id="KW-1185">Reference proteome</keyword>
<evidence type="ECO:0000313" key="3">
    <source>
        <dbReference type="Proteomes" id="UP001295740"/>
    </source>
</evidence>
<evidence type="ECO:0000313" key="2">
    <source>
        <dbReference type="EMBL" id="CAJ2514263.1"/>
    </source>
</evidence>